<organism evidence="2">
    <name type="scientific">Ixodes scapularis</name>
    <name type="common">Black-legged tick</name>
    <name type="synonym">Deer tick</name>
    <dbReference type="NCBI Taxonomy" id="6945"/>
    <lineage>
        <taxon>Eukaryota</taxon>
        <taxon>Metazoa</taxon>
        <taxon>Ecdysozoa</taxon>
        <taxon>Arthropoda</taxon>
        <taxon>Chelicerata</taxon>
        <taxon>Arachnida</taxon>
        <taxon>Acari</taxon>
        <taxon>Parasitiformes</taxon>
        <taxon>Ixodida</taxon>
        <taxon>Ixodoidea</taxon>
        <taxon>Ixodidae</taxon>
        <taxon>Ixodinae</taxon>
        <taxon>Ixodes</taxon>
    </lineage>
</organism>
<evidence type="ECO:0000256" key="1">
    <source>
        <dbReference type="SAM" id="SignalP"/>
    </source>
</evidence>
<name>A0A4D5RX87_IXOSC</name>
<evidence type="ECO:0000313" key="2">
    <source>
        <dbReference type="EMBL" id="MOY41296.1"/>
    </source>
</evidence>
<keyword evidence="1" id="KW-0732">Signal</keyword>
<feature type="signal peptide" evidence="1">
    <location>
        <begin position="1"/>
        <end position="21"/>
    </location>
</feature>
<dbReference type="EMBL" id="GHJT01007325">
    <property type="protein sequence ID" value="MOY41296.1"/>
    <property type="molecule type" value="Transcribed_RNA"/>
</dbReference>
<feature type="chain" id="PRO_5020037829" description="Secreted protein" evidence="1">
    <location>
        <begin position="22"/>
        <end position="86"/>
    </location>
</feature>
<evidence type="ECO:0008006" key="3">
    <source>
        <dbReference type="Google" id="ProtNLM"/>
    </source>
</evidence>
<reference evidence="2" key="1">
    <citation type="submission" date="2019-04" db="EMBL/GenBank/DDBJ databases">
        <title>An insight into the mialome of Ixodes scapularis.</title>
        <authorList>
            <person name="Ribeiro J.M."/>
            <person name="Mather T.N."/>
            <person name="Karim S."/>
        </authorList>
    </citation>
    <scope>NUCLEOTIDE SEQUENCE</scope>
</reference>
<protein>
    <recommendedName>
        <fullName evidence="3">Secreted protein</fullName>
    </recommendedName>
</protein>
<dbReference type="AlphaFoldDB" id="A0A4D5RX87"/>
<sequence>MACPRCSRFLIGAATITVFRSLLVTDCGTSASCAIDVVLLFSTIRENKIMQQTTINMLVCPMNPLVSGNLSAVSSKFAGVAKKKSL</sequence>
<accession>A0A4D5RX87</accession>
<proteinExistence type="predicted"/>